<name>A0A3G2L3Z3_9FLAO</name>
<protein>
    <recommendedName>
        <fullName evidence="4">Carboxypeptidase-like regulatory domain-containing protein</fullName>
    </recommendedName>
</protein>
<dbReference type="SUPFAM" id="SSF49464">
    <property type="entry name" value="Carboxypeptidase regulatory domain-like"/>
    <property type="match status" value="1"/>
</dbReference>
<dbReference type="Proteomes" id="UP000276309">
    <property type="component" value="Chromosome"/>
</dbReference>
<dbReference type="OrthoDB" id="1427655at2"/>
<evidence type="ECO:0000313" key="3">
    <source>
        <dbReference type="Proteomes" id="UP000276309"/>
    </source>
</evidence>
<accession>A0A3G2L3Z3</accession>
<dbReference type="AlphaFoldDB" id="A0A3G2L3Z3"/>
<dbReference type="KEGG" id="emar:D1013_06045"/>
<dbReference type="InterPro" id="IPR008969">
    <property type="entry name" value="CarboxyPept-like_regulatory"/>
</dbReference>
<sequence length="259" mass="29306">MARNSITFLILLTLTLPSKAQELFQKELEGRVYSKDGDVAATHVLNMTTGKAAITDINGFFSIMANTNDTLLFSAVQYKKKEIVITSEMLESKLLLVPLEENLTELEEVVVMPYNLSGDVSRDVNRMSVGPVVTASTLGLPNAYAVFPSQAERLLNEATTGGGFIPLNPILNGISGRTKMLKNRIARNERYARTQRVRNFFADSLYVQEFEIPEDRIAEFMYFCEVDPSFQSVVDTHDRLRIWEFMRRKSKVYKDNNGL</sequence>
<gene>
    <name evidence="2" type="ORF">D1013_06045</name>
</gene>
<feature type="chain" id="PRO_5018089052" description="Carboxypeptidase-like regulatory domain-containing protein" evidence="1">
    <location>
        <begin position="21"/>
        <end position="259"/>
    </location>
</feature>
<keyword evidence="3" id="KW-1185">Reference proteome</keyword>
<dbReference type="EMBL" id="CP032050">
    <property type="protein sequence ID" value="AYN66965.1"/>
    <property type="molecule type" value="Genomic_DNA"/>
</dbReference>
<evidence type="ECO:0000313" key="2">
    <source>
        <dbReference type="EMBL" id="AYN66965.1"/>
    </source>
</evidence>
<evidence type="ECO:0008006" key="4">
    <source>
        <dbReference type="Google" id="ProtNLM"/>
    </source>
</evidence>
<feature type="signal peptide" evidence="1">
    <location>
        <begin position="1"/>
        <end position="20"/>
    </location>
</feature>
<keyword evidence="1" id="KW-0732">Signal</keyword>
<evidence type="ECO:0000256" key="1">
    <source>
        <dbReference type="SAM" id="SignalP"/>
    </source>
</evidence>
<organism evidence="2 3">
    <name type="scientific">Euzebyella marina</name>
    <dbReference type="NCBI Taxonomy" id="1761453"/>
    <lineage>
        <taxon>Bacteria</taxon>
        <taxon>Pseudomonadati</taxon>
        <taxon>Bacteroidota</taxon>
        <taxon>Flavobacteriia</taxon>
        <taxon>Flavobacteriales</taxon>
        <taxon>Flavobacteriaceae</taxon>
        <taxon>Euzebyella</taxon>
    </lineage>
</organism>
<reference evidence="2 3" key="1">
    <citation type="submission" date="2018-08" db="EMBL/GenBank/DDBJ databases">
        <title>The reduced genetic potential of extracellular carbohydrate catabolism in Euzebyella marina RN62, a Flavobacteriia bacterium isolated from the hadal water.</title>
        <authorList>
            <person name="Xue C."/>
        </authorList>
    </citation>
    <scope>NUCLEOTIDE SEQUENCE [LARGE SCALE GENOMIC DNA]</scope>
    <source>
        <strain evidence="2 3">RN62</strain>
    </source>
</reference>
<proteinExistence type="predicted"/>
<dbReference type="RefSeq" id="WP_121848015.1">
    <property type="nucleotide sequence ID" value="NZ_CP032050.1"/>
</dbReference>
<dbReference type="Pfam" id="PF13715">
    <property type="entry name" value="CarbopepD_reg_2"/>
    <property type="match status" value="1"/>
</dbReference>